<proteinExistence type="predicted"/>
<reference evidence="2" key="2">
    <citation type="submission" date="2015-03" db="UniProtKB">
        <authorList>
            <consortium name="EnsemblPlants"/>
        </authorList>
    </citation>
    <scope>IDENTIFICATION</scope>
</reference>
<feature type="region of interest" description="Disordered" evidence="1">
    <location>
        <begin position="73"/>
        <end position="94"/>
    </location>
</feature>
<protein>
    <submittedName>
        <fullName evidence="2">Uncharacterized protein</fullName>
    </submittedName>
</protein>
<sequence length="272" mass="29820">MGHEFCAIKLFSVTKATVHGPATVHRDGSGLTSSRSREAARRRLRAHLFSLFVTYIQGKTDQNQIQHGIYSQDEAKRQDGGGESPGRATNDGLPAVSDAAFMRGSTTFHTSVARSGRRLRLISAHRRPRCAIWLACTNGQLPAEGSRMECSPPLSMASSTTSAIFWGGFPVSSRRVMIPREYTSERGVSSPVVRNSGSMYAKVPFGVVVRYNRVVAAAAAPVFVCIRSRQMPKSPSLLTKLASRRMFAGFRSPWTIGCGLFEWRKLSAEHIS</sequence>
<dbReference type="Proteomes" id="UP000026960">
    <property type="component" value="Chromosome 2"/>
</dbReference>
<reference evidence="2" key="1">
    <citation type="journal article" date="2009" name="Rice">
        <title>De Novo Next Generation Sequencing of Plant Genomes.</title>
        <authorList>
            <person name="Rounsley S."/>
            <person name="Marri P.R."/>
            <person name="Yu Y."/>
            <person name="He R."/>
            <person name="Sisneros N."/>
            <person name="Goicoechea J.L."/>
            <person name="Lee S.J."/>
            <person name="Angelova A."/>
            <person name="Kudrna D."/>
            <person name="Luo M."/>
            <person name="Affourtit J."/>
            <person name="Desany B."/>
            <person name="Knight J."/>
            <person name="Niazi F."/>
            <person name="Egholm M."/>
            <person name="Wing R.A."/>
        </authorList>
    </citation>
    <scope>NUCLEOTIDE SEQUENCE [LARGE SCALE GENOMIC DNA]</scope>
    <source>
        <strain evidence="2">cv. IRGC 105608</strain>
    </source>
</reference>
<evidence type="ECO:0000256" key="1">
    <source>
        <dbReference type="SAM" id="MobiDB-lite"/>
    </source>
</evidence>
<organism evidence="2">
    <name type="scientific">Oryza barthii</name>
    <dbReference type="NCBI Taxonomy" id="65489"/>
    <lineage>
        <taxon>Eukaryota</taxon>
        <taxon>Viridiplantae</taxon>
        <taxon>Streptophyta</taxon>
        <taxon>Embryophyta</taxon>
        <taxon>Tracheophyta</taxon>
        <taxon>Spermatophyta</taxon>
        <taxon>Magnoliopsida</taxon>
        <taxon>Liliopsida</taxon>
        <taxon>Poales</taxon>
        <taxon>Poaceae</taxon>
        <taxon>BOP clade</taxon>
        <taxon>Oryzoideae</taxon>
        <taxon>Oryzeae</taxon>
        <taxon>Oryzinae</taxon>
        <taxon>Oryza</taxon>
    </lineage>
</organism>
<accession>A0A0D3F8M2</accession>
<evidence type="ECO:0000313" key="2">
    <source>
        <dbReference type="EnsemblPlants" id="OBART02G27070.4"/>
    </source>
</evidence>
<keyword evidence="3" id="KW-1185">Reference proteome</keyword>
<dbReference type="EnsemblPlants" id="OBART02G27070.4">
    <property type="protein sequence ID" value="OBART02G27070.4"/>
    <property type="gene ID" value="OBART02G27070"/>
</dbReference>
<dbReference type="Gramene" id="OBART02G27070.4">
    <property type="protein sequence ID" value="OBART02G27070.4"/>
    <property type="gene ID" value="OBART02G27070"/>
</dbReference>
<evidence type="ECO:0000313" key="3">
    <source>
        <dbReference type="Proteomes" id="UP000026960"/>
    </source>
</evidence>
<dbReference type="eggNOG" id="ENOG502R77U">
    <property type="taxonomic scope" value="Eukaryota"/>
</dbReference>
<dbReference type="AlphaFoldDB" id="A0A0D3F8M2"/>
<dbReference type="PaxDb" id="65489-OBART02G27070.4"/>
<name>A0A0D3F8M2_9ORYZ</name>